<dbReference type="InterPro" id="IPR020615">
    <property type="entry name" value="Thiolase_acyl_enz_int_AS"/>
</dbReference>
<dbReference type="InterPro" id="IPR020610">
    <property type="entry name" value="Thiolase_AS"/>
</dbReference>
<dbReference type="SUPFAM" id="SSF53901">
    <property type="entry name" value="Thiolase-like"/>
    <property type="match status" value="2"/>
</dbReference>
<name>A0ABV8CNL5_9GAMM</name>
<comment type="caution">
    <text evidence="7">The sequence shown here is derived from an EMBL/GenBank/DDBJ whole genome shotgun (WGS) entry which is preliminary data.</text>
</comment>
<keyword evidence="3 4" id="KW-0012">Acyltransferase</keyword>
<protein>
    <submittedName>
        <fullName evidence="7">Acetyl-CoA C-acyltransferase FadI</fullName>
        <ecNumber evidence="7">2.3.1.16</ecNumber>
    </submittedName>
</protein>
<dbReference type="PROSITE" id="PS00098">
    <property type="entry name" value="THIOLASE_1"/>
    <property type="match status" value="1"/>
</dbReference>
<dbReference type="NCBIfam" id="NF006516">
    <property type="entry name" value="PRK08963.1"/>
    <property type="match status" value="1"/>
</dbReference>
<evidence type="ECO:0000259" key="5">
    <source>
        <dbReference type="Pfam" id="PF00108"/>
    </source>
</evidence>
<dbReference type="EMBL" id="JBHSAF010000014">
    <property type="protein sequence ID" value="MFC3913801.1"/>
    <property type="molecule type" value="Genomic_DNA"/>
</dbReference>
<dbReference type="GO" id="GO:0003988">
    <property type="term" value="F:acetyl-CoA C-acyltransferase activity"/>
    <property type="evidence" value="ECO:0007669"/>
    <property type="project" value="UniProtKB-EC"/>
</dbReference>
<dbReference type="InterPro" id="IPR050521">
    <property type="entry name" value="3-ketoacyl-CoA_Thiolase"/>
</dbReference>
<sequence length="437" mass="46210">MPSPHKVQTPNGDRIALIGGVRTPFARQATSYLGVSALALGRHVVDELLWRQALPPSAVERLVFGQVIQTPAAPNIAREIVLGSRLPVQTDAYSVTRACATSFQAVANVAEAMQAGLLHCAIAGGADSSSCLPVGVTPHMAQTLLLLSRARSWRQRLGLLRRLGWRDLLPQAPAVAEYSTGLSMGDSAEQMARKYRIKREDQDAYAHRSHQLAAQTWASGVLDAEVAPLLSGGPEAPLLQDNTFRADSELAAYARLKPAFDRRYGTVTAGNASALTDGAAALLLMTESRARALGYAPIAFLRGYAFAALPVQEDMLLGPVYAIPRALAHAGCRLSDLALIDMHEAFAAQVLVNLQLLADEQFAQEQLGLAAAPGEIDLQRFNVLGGSLAYGHPFAATGARMILQSVNALARRGGGLALTTACAAGGLGAAMIWEVPA</sequence>
<evidence type="ECO:0000256" key="1">
    <source>
        <dbReference type="ARBA" id="ARBA00010982"/>
    </source>
</evidence>
<dbReference type="RefSeq" id="WP_377152209.1">
    <property type="nucleotide sequence ID" value="NZ_JBHSAF010000014.1"/>
</dbReference>
<feature type="domain" description="Thiolase C-terminal" evidence="6">
    <location>
        <begin position="296"/>
        <end position="434"/>
    </location>
</feature>
<keyword evidence="2 4" id="KW-0808">Transferase</keyword>
<evidence type="ECO:0000256" key="2">
    <source>
        <dbReference type="ARBA" id="ARBA00022679"/>
    </source>
</evidence>
<evidence type="ECO:0000256" key="4">
    <source>
        <dbReference type="RuleBase" id="RU003557"/>
    </source>
</evidence>
<evidence type="ECO:0000313" key="8">
    <source>
        <dbReference type="Proteomes" id="UP001595692"/>
    </source>
</evidence>
<gene>
    <name evidence="7" type="primary">fadI</name>
    <name evidence="7" type="ORF">ACFOSS_10030</name>
</gene>
<dbReference type="CDD" id="cd00751">
    <property type="entry name" value="thiolase"/>
    <property type="match status" value="1"/>
</dbReference>
<accession>A0ABV8CNL5</accession>
<dbReference type="InterPro" id="IPR016039">
    <property type="entry name" value="Thiolase-like"/>
</dbReference>
<evidence type="ECO:0000256" key="3">
    <source>
        <dbReference type="ARBA" id="ARBA00023315"/>
    </source>
</evidence>
<feature type="domain" description="Thiolase N-terminal" evidence="5">
    <location>
        <begin position="16"/>
        <end position="288"/>
    </location>
</feature>
<evidence type="ECO:0000313" key="7">
    <source>
        <dbReference type="EMBL" id="MFC3913801.1"/>
    </source>
</evidence>
<dbReference type="InterPro" id="IPR020613">
    <property type="entry name" value="Thiolase_CS"/>
</dbReference>
<dbReference type="PROSITE" id="PS00737">
    <property type="entry name" value="THIOLASE_2"/>
    <property type="match status" value="1"/>
</dbReference>
<dbReference type="Pfam" id="PF00108">
    <property type="entry name" value="Thiolase_N"/>
    <property type="match status" value="1"/>
</dbReference>
<dbReference type="PANTHER" id="PTHR42689:SF1">
    <property type="entry name" value="ACETYL-COA ACYLTRANSFERASE FADA2 (3-KETOACYL-COA THIOLASE) (BETA-KETOTHIOLASE)-RELATED"/>
    <property type="match status" value="1"/>
</dbReference>
<dbReference type="Gene3D" id="3.40.47.10">
    <property type="match status" value="1"/>
</dbReference>
<dbReference type="PANTHER" id="PTHR42689">
    <property type="entry name" value="ACETYL-COA ACYLTRANSFERASE FADA2 (3-KETOACYL-COA THIOLASE) (BETA-KETOTHIOLASE)-RELATED"/>
    <property type="match status" value="1"/>
</dbReference>
<proteinExistence type="inferred from homology"/>
<dbReference type="Pfam" id="PF02803">
    <property type="entry name" value="Thiolase_C"/>
    <property type="match status" value="1"/>
</dbReference>
<organism evidence="7 8">
    <name type="scientific">Pseudaeromonas sharmana</name>
    <dbReference type="NCBI Taxonomy" id="328412"/>
    <lineage>
        <taxon>Bacteria</taxon>
        <taxon>Pseudomonadati</taxon>
        <taxon>Pseudomonadota</taxon>
        <taxon>Gammaproteobacteria</taxon>
        <taxon>Aeromonadales</taxon>
        <taxon>Aeromonadaceae</taxon>
        <taxon>Pseudaeromonas</taxon>
    </lineage>
</organism>
<dbReference type="NCBIfam" id="TIGR01930">
    <property type="entry name" value="AcCoA-C-Actrans"/>
    <property type="match status" value="1"/>
</dbReference>
<dbReference type="Proteomes" id="UP001595692">
    <property type="component" value="Unassembled WGS sequence"/>
</dbReference>
<dbReference type="PIRSF" id="PIRSF000429">
    <property type="entry name" value="Ac-CoA_Ac_transf"/>
    <property type="match status" value="1"/>
</dbReference>
<dbReference type="InterPro" id="IPR020616">
    <property type="entry name" value="Thiolase_N"/>
</dbReference>
<evidence type="ECO:0000259" key="6">
    <source>
        <dbReference type="Pfam" id="PF02803"/>
    </source>
</evidence>
<keyword evidence="8" id="KW-1185">Reference proteome</keyword>
<dbReference type="InterPro" id="IPR020617">
    <property type="entry name" value="Thiolase_C"/>
</dbReference>
<dbReference type="EC" id="2.3.1.16" evidence="7"/>
<dbReference type="PROSITE" id="PS00099">
    <property type="entry name" value="THIOLASE_3"/>
    <property type="match status" value="1"/>
</dbReference>
<reference evidence="8" key="1">
    <citation type="journal article" date="2019" name="Int. J. Syst. Evol. Microbiol.">
        <title>The Global Catalogue of Microorganisms (GCM) 10K type strain sequencing project: providing services to taxonomists for standard genome sequencing and annotation.</title>
        <authorList>
            <consortium name="The Broad Institute Genomics Platform"/>
            <consortium name="The Broad Institute Genome Sequencing Center for Infectious Disease"/>
            <person name="Wu L."/>
            <person name="Ma J."/>
        </authorList>
    </citation>
    <scope>NUCLEOTIDE SEQUENCE [LARGE SCALE GENOMIC DNA]</scope>
    <source>
        <strain evidence="8">CCUG 54939</strain>
    </source>
</reference>
<dbReference type="InterPro" id="IPR002155">
    <property type="entry name" value="Thiolase"/>
</dbReference>
<comment type="similarity">
    <text evidence="1 4">Belongs to the thiolase-like superfamily. Thiolase family.</text>
</comment>